<accession>A0A1I3B5U1</accession>
<dbReference type="Proteomes" id="UP000198668">
    <property type="component" value="Unassembled WGS sequence"/>
</dbReference>
<dbReference type="OrthoDB" id="9761056at2"/>
<evidence type="ECO:0000256" key="5">
    <source>
        <dbReference type="ARBA" id="ARBA00022692"/>
    </source>
</evidence>
<keyword evidence="10" id="KW-1185">Reference proteome</keyword>
<evidence type="ECO:0000313" key="10">
    <source>
        <dbReference type="Proteomes" id="UP000198668"/>
    </source>
</evidence>
<gene>
    <name evidence="9" type="ORF">SAMN04489868_10429</name>
</gene>
<dbReference type="GO" id="GO:0005886">
    <property type="term" value="C:plasma membrane"/>
    <property type="evidence" value="ECO:0007669"/>
    <property type="project" value="UniProtKB-SubCell"/>
</dbReference>
<evidence type="ECO:0000256" key="7">
    <source>
        <dbReference type="ARBA" id="ARBA00023136"/>
    </source>
</evidence>
<dbReference type="Pfam" id="PF02652">
    <property type="entry name" value="Lactate_perm"/>
    <property type="match status" value="1"/>
</dbReference>
<feature type="transmembrane region" description="Helical" evidence="8">
    <location>
        <begin position="59"/>
        <end position="81"/>
    </location>
</feature>
<keyword evidence="6 8" id="KW-1133">Transmembrane helix</keyword>
<comment type="similarity">
    <text evidence="2 8">Belongs to the lactate permease family.</text>
</comment>
<comment type="subcellular location">
    <subcellularLocation>
        <location evidence="1 8">Cell membrane</location>
        <topology evidence="1 8">Multi-pass membrane protein</topology>
    </subcellularLocation>
</comment>
<evidence type="ECO:0000256" key="4">
    <source>
        <dbReference type="ARBA" id="ARBA00022475"/>
    </source>
</evidence>
<feature type="transmembrane region" description="Helical" evidence="8">
    <location>
        <begin position="126"/>
        <end position="149"/>
    </location>
</feature>
<keyword evidence="5 8" id="KW-0812">Transmembrane</keyword>
<feature type="transmembrane region" description="Helical" evidence="8">
    <location>
        <begin position="421"/>
        <end position="445"/>
    </location>
</feature>
<proteinExistence type="inferred from homology"/>
<feature type="transmembrane region" description="Helical" evidence="8">
    <location>
        <begin position="212"/>
        <end position="233"/>
    </location>
</feature>
<sequence length="538" mass="55976">MGLQTLLAIIPIAWLIFALGVMKMPGTKACLIGLVGTFAISILGFDLPLTDALTGTLEGIINGLWPIVYIIIAALFTYNLATYSGSMKIINRMLTSVSKDMRVLVLLIAWGFGGFLEAIAGFGTAVAIPAGILAALGMNPIMAAVICLIANTTPTAFGAIGLPVTSLAQAGGLDVMQTAYMVSLQLLPLILIVPFILVILSGNGFKALKGATLVTLLSGIAFGLPQIFVARYIGPELPAVIGSLVCIVVMIWAARLVKTPADSPYLVKSGADVQLAGKTGLDETEKIQAASTSAAEQEAPITFAVAFKACLPYILVFLFIILSSSLFPPISQTLGSVQSSFTIYSGEGAQPYTIKWLTTPGTLIILATYLGGLMQGVSFGKITHILWDTVKQLKNTAITVSAIVALSKLMGYSGMISVLSASLVTFTGALFPLISPLIGAVGTFITGSDTNANILFGELQVQAAQTLGANDFWLASANAAGATAGKMISPQSIAVATAATGLIGQEGAITKKVFKYFAIYLVIICVIVFGLGKMLGMI</sequence>
<dbReference type="GO" id="GO:0015295">
    <property type="term" value="F:solute:proton symporter activity"/>
    <property type="evidence" value="ECO:0007669"/>
    <property type="project" value="TreeGrafter"/>
</dbReference>
<evidence type="ECO:0000256" key="3">
    <source>
        <dbReference type="ARBA" id="ARBA00022448"/>
    </source>
</evidence>
<name>A0A1I3B5U1_9LACT</name>
<feature type="transmembrane region" description="Helical" evidence="8">
    <location>
        <begin position="354"/>
        <end position="374"/>
    </location>
</feature>
<evidence type="ECO:0000256" key="6">
    <source>
        <dbReference type="ARBA" id="ARBA00022989"/>
    </source>
</evidence>
<dbReference type="EMBL" id="FOQE01000004">
    <property type="protein sequence ID" value="SFH57668.1"/>
    <property type="molecule type" value="Genomic_DNA"/>
</dbReference>
<feature type="transmembrane region" description="Helical" evidence="8">
    <location>
        <begin position="6"/>
        <end position="22"/>
    </location>
</feature>
<dbReference type="PANTHER" id="PTHR30003:SF0">
    <property type="entry name" value="GLYCOLATE PERMEASE GLCA-RELATED"/>
    <property type="match status" value="1"/>
</dbReference>
<feature type="transmembrane region" description="Helical" evidence="8">
    <location>
        <begin position="101"/>
        <end position="120"/>
    </location>
</feature>
<protein>
    <recommendedName>
        <fullName evidence="8">L-lactate permease</fullName>
    </recommendedName>
</protein>
<feature type="transmembrane region" description="Helical" evidence="8">
    <location>
        <begin position="395"/>
        <end position="415"/>
    </location>
</feature>
<feature type="transmembrane region" description="Helical" evidence="8">
    <location>
        <begin position="513"/>
        <end position="532"/>
    </location>
</feature>
<evidence type="ECO:0000256" key="2">
    <source>
        <dbReference type="ARBA" id="ARBA00010100"/>
    </source>
</evidence>
<organism evidence="9 10">
    <name type="scientific">Pisciglobus halotolerans</name>
    <dbReference type="NCBI Taxonomy" id="745365"/>
    <lineage>
        <taxon>Bacteria</taxon>
        <taxon>Bacillati</taxon>
        <taxon>Bacillota</taxon>
        <taxon>Bacilli</taxon>
        <taxon>Lactobacillales</taxon>
        <taxon>Carnobacteriaceae</taxon>
    </lineage>
</organism>
<reference evidence="9 10" key="1">
    <citation type="submission" date="2016-10" db="EMBL/GenBank/DDBJ databases">
        <authorList>
            <person name="de Groot N.N."/>
        </authorList>
    </citation>
    <scope>NUCLEOTIDE SEQUENCE [LARGE SCALE GENOMIC DNA]</scope>
    <source>
        <strain evidence="9 10">DSM 27630</strain>
    </source>
</reference>
<evidence type="ECO:0000256" key="8">
    <source>
        <dbReference type="RuleBase" id="RU365092"/>
    </source>
</evidence>
<keyword evidence="4 8" id="KW-1003">Cell membrane</keyword>
<dbReference type="InterPro" id="IPR003804">
    <property type="entry name" value="Lactate_perm"/>
</dbReference>
<keyword evidence="7 8" id="KW-0472">Membrane</keyword>
<feature type="transmembrane region" description="Helical" evidence="8">
    <location>
        <begin position="179"/>
        <end position="200"/>
    </location>
</feature>
<feature type="transmembrane region" description="Helical" evidence="8">
    <location>
        <begin position="29"/>
        <end position="47"/>
    </location>
</feature>
<comment type="function">
    <text evidence="8">Uptake of L-lactate across the membrane. Can also transport D-lactate and glycolate.</text>
</comment>
<dbReference type="NCBIfam" id="TIGR00795">
    <property type="entry name" value="lctP"/>
    <property type="match status" value="1"/>
</dbReference>
<keyword evidence="3 8" id="KW-0813">Transport</keyword>
<evidence type="ECO:0000256" key="1">
    <source>
        <dbReference type="ARBA" id="ARBA00004651"/>
    </source>
</evidence>
<feature type="transmembrane region" description="Helical" evidence="8">
    <location>
        <begin position="239"/>
        <end position="257"/>
    </location>
</feature>
<feature type="transmembrane region" description="Helical" evidence="8">
    <location>
        <begin position="156"/>
        <end position="173"/>
    </location>
</feature>
<dbReference type="RefSeq" id="WP_092091230.1">
    <property type="nucleotide sequence ID" value="NZ_FOQE01000004.1"/>
</dbReference>
<feature type="transmembrane region" description="Helical" evidence="8">
    <location>
        <begin position="310"/>
        <end position="330"/>
    </location>
</feature>
<dbReference type="PANTHER" id="PTHR30003">
    <property type="entry name" value="L-LACTATE PERMEASE"/>
    <property type="match status" value="1"/>
</dbReference>
<dbReference type="GO" id="GO:0015129">
    <property type="term" value="F:lactate transmembrane transporter activity"/>
    <property type="evidence" value="ECO:0007669"/>
    <property type="project" value="UniProtKB-UniRule"/>
</dbReference>
<dbReference type="AlphaFoldDB" id="A0A1I3B5U1"/>
<evidence type="ECO:0000313" key="9">
    <source>
        <dbReference type="EMBL" id="SFH57668.1"/>
    </source>
</evidence>